<evidence type="ECO:0000313" key="2">
    <source>
        <dbReference type="Proteomes" id="UP001473302"/>
    </source>
</evidence>
<name>A0ABP9Z1Y9_9FUNG</name>
<gene>
    <name evidence="1" type="ORF">MFLAVUS_006590</name>
</gene>
<dbReference type="SUPFAM" id="SSF46689">
    <property type="entry name" value="Homeodomain-like"/>
    <property type="match status" value="1"/>
</dbReference>
<reference evidence="1 2" key="1">
    <citation type="submission" date="2024-04" db="EMBL/GenBank/DDBJ databases">
        <title>genome sequences of Mucor flavus KT1a and Helicostylum pulchrum KT1b strains isolated from the surface of a dry-aged beef.</title>
        <authorList>
            <person name="Toyotome T."/>
            <person name="Hosono M."/>
            <person name="Torimaru M."/>
            <person name="Fukuda K."/>
            <person name="Mikami N."/>
        </authorList>
    </citation>
    <scope>NUCLEOTIDE SEQUENCE [LARGE SCALE GENOMIC DNA]</scope>
    <source>
        <strain evidence="1 2">KT1a</strain>
    </source>
</reference>
<keyword evidence="2" id="KW-1185">Reference proteome</keyword>
<dbReference type="Proteomes" id="UP001473302">
    <property type="component" value="Unassembled WGS sequence"/>
</dbReference>
<organism evidence="1 2">
    <name type="scientific">Mucor flavus</name>
    <dbReference type="NCBI Taxonomy" id="439312"/>
    <lineage>
        <taxon>Eukaryota</taxon>
        <taxon>Fungi</taxon>
        <taxon>Fungi incertae sedis</taxon>
        <taxon>Mucoromycota</taxon>
        <taxon>Mucoromycotina</taxon>
        <taxon>Mucoromycetes</taxon>
        <taxon>Mucorales</taxon>
        <taxon>Mucorineae</taxon>
        <taxon>Mucoraceae</taxon>
        <taxon>Mucor</taxon>
    </lineage>
</organism>
<evidence type="ECO:0000313" key="1">
    <source>
        <dbReference type="EMBL" id="GAA5813121.1"/>
    </source>
</evidence>
<proteinExistence type="predicted"/>
<dbReference type="InterPro" id="IPR009057">
    <property type="entry name" value="Homeodomain-like_sf"/>
</dbReference>
<sequence>MEEVSEELSENTAIVRKYNVYTDQQKAVYYYFNRVKLWKAAASARKAQIEIRTAQKWAKRLKADPEWNIYEKQTNTSNKKPSQLQEEHKQHLIQLFDKHPQATRSEVVDSLTAQFENFNLKETAVGNFILYECNLTIVIGAMPVSTSERGQKRLKQC</sequence>
<protein>
    <submittedName>
        <fullName evidence="1">Uncharacterized protein</fullName>
    </submittedName>
</protein>
<accession>A0ABP9Z1Y9</accession>
<dbReference type="EMBL" id="BAABUK010000015">
    <property type="protein sequence ID" value="GAA5813121.1"/>
    <property type="molecule type" value="Genomic_DNA"/>
</dbReference>
<comment type="caution">
    <text evidence="1">The sequence shown here is derived from an EMBL/GenBank/DDBJ whole genome shotgun (WGS) entry which is preliminary data.</text>
</comment>